<keyword evidence="3" id="KW-1185">Reference proteome</keyword>
<evidence type="ECO:0008006" key="4">
    <source>
        <dbReference type="Google" id="ProtNLM"/>
    </source>
</evidence>
<proteinExistence type="predicted"/>
<feature type="transmembrane region" description="Helical" evidence="1">
    <location>
        <begin position="31"/>
        <end position="51"/>
    </location>
</feature>
<keyword evidence="1" id="KW-0812">Transmembrane</keyword>
<comment type="caution">
    <text evidence="2">The sequence shown here is derived from an EMBL/GenBank/DDBJ whole genome shotgun (WGS) entry which is preliminary data.</text>
</comment>
<organism evidence="2 3">
    <name type="scientific">Eubacterium ventriosum</name>
    <dbReference type="NCBI Taxonomy" id="39496"/>
    <lineage>
        <taxon>Bacteria</taxon>
        <taxon>Bacillati</taxon>
        <taxon>Bacillota</taxon>
        <taxon>Clostridia</taxon>
        <taxon>Eubacteriales</taxon>
        <taxon>Eubacteriaceae</taxon>
        <taxon>Eubacterium</taxon>
    </lineage>
</organism>
<dbReference type="RefSeq" id="WP_117969319.1">
    <property type="nucleotide sequence ID" value="NZ_CATWJF010000042.1"/>
</dbReference>
<reference evidence="2 3" key="1">
    <citation type="submission" date="2018-08" db="EMBL/GenBank/DDBJ databases">
        <title>A genome reference for cultivated species of the human gut microbiota.</title>
        <authorList>
            <person name="Zou Y."/>
            <person name="Xue W."/>
            <person name="Luo G."/>
        </authorList>
    </citation>
    <scope>NUCLEOTIDE SEQUENCE [LARGE SCALE GENOMIC DNA]</scope>
    <source>
        <strain evidence="2 3">AM44-11BH</strain>
    </source>
</reference>
<dbReference type="InterPro" id="IPR013783">
    <property type="entry name" value="Ig-like_fold"/>
</dbReference>
<gene>
    <name evidence="2" type="ORF">DW944_01320</name>
</gene>
<protein>
    <recommendedName>
        <fullName evidence="4">LPXTG cell wall anchor domain-containing protein</fullName>
    </recommendedName>
</protein>
<accession>A0A413RDD0</accession>
<name>A0A413RDD0_9FIRM</name>
<evidence type="ECO:0000256" key="1">
    <source>
        <dbReference type="SAM" id="Phobius"/>
    </source>
</evidence>
<evidence type="ECO:0000313" key="2">
    <source>
        <dbReference type="EMBL" id="RHA20836.1"/>
    </source>
</evidence>
<keyword evidence="1" id="KW-1133">Transmembrane helix</keyword>
<feature type="transmembrane region" description="Helical" evidence="1">
    <location>
        <begin position="279"/>
        <end position="299"/>
    </location>
</feature>
<evidence type="ECO:0000313" key="3">
    <source>
        <dbReference type="Proteomes" id="UP000284779"/>
    </source>
</evidence>
<dbReference type="Proteomes" id="UP000284779">
    <property type="component" value="Unassembled WGS sequence"/>
</dbReference>
<sequence length="306" mass="34114">MKKHCKSNQGRLAKHILGKYCRISQLRNGCILNKICVGFTLIFLFGCLVLSNGKVLAENAVDIGKLCNLMVQVPKENPELNNAQLQVKLYKTADITKLWKYNTIGNYELMNNYEYSVINGNNVIEKIKVNLNEIDSSTTAKEWEGLAFVAKEVAKSEKPTTVATIADGKAVFQGLQPGLYLVEVNDAIVNGKAYRFMAYLISVPNYNAQNPTGEKIEYNVDTELKVEVNDNNITTQTTTFKPTENTTKPKAKTLKTPKNQPDETSKYFGILPQTGQLKWIVPALLIVGFVCIGIGIQLLKKENKSE</sequence>
<dbReference type="AlphaFoldDB" id="A0A413RDD0"/>
<dbReference type="EMBL" id="QSFD01000001">
    <property type="protein sequence ID" value="RHA20836.1"/>
    <property type="molecule type" value="Genomic_DNA"/>
</dbReference>
<dbReference type="Gene3D" id="2.60.40.10">
    <property type="entry name" value="Immunoglobulins"/>
    <property type="match status" value="1"/>
</dbReference>
<keyword evidence="1" id="KW-0472">Membrane</keyword>